<gene>
    <name evidence="6" type="ORF">F8O03_09270</name>
</gene>
<keyword evidence="4" id="KW-0804">Transcription</keyword>
<accession>A0A7J5B3H7</accession>
<dbReference type="AlphaFoldDB" id="A0A7J5B3H7"/>
<proteinExistence type="predicted"/>
<dbReference type="PANTHER" id="PTHR30146:SF148">
    <property type="entry name" value="HTH-TYPE TRANSCRIPTIONAL REPRESSOR PURR-RELATED"/>
    <property type="match status" value="1"/>
</dbReference>
<keyword evidence="7" id="KW-1185">Reference proteome</keyword>
<organism evidence="6 7">
    <name type="scientific">Pseudoclavibacter terrae</name>
    <dbReference type="NCBI Taxonomy" id="1530195"/>
    <lineage>
        <taxon>Bacteria</taxon>
        <taxon>Bacillati</taxon>
        <taxon>Actinomycetota</taxon>
        <taxon>Actinomycetes</taxon>
        <taxon>Micrococcales</taxon>
        <taxon>Microbacteriaceae</taxon>
        <taxon>Pseudoclavibacter</taxon>
    </lineage>
</organism>
<dbReference type="GO" id="GO:0000976">
    <property type="term" value="F:transcription cis-regulatory region binding"/>
    <property type="evidence" value="ECO:0007669"/>
    <property type="project" value="TreeGrafter"/>
</dbReference>
<evidence type="ECO:0000256" key="2">
    <source>
        <dbReference type="ARBA" id="ARBA00023015"/>
    </source>
</evidence>
<dbReference type="Pfam" id="PF13377">
    <property type="entry name" value="Peripla_BP_3"/>
    <property type="match status" value="1"/>
</dbReference>
<keyword evidence="1" id="KW-0678">Repressor</keyword>
<evidence type="ECO:0000313" key="6">
    <source>
        <dbReference type="EMBL" id="KAB1638559.1"/>
    </source>
</evidence>
<comment type="caution">
    <text evidence="6">The sequence shown here is derived from an EMBL/GenBank/DDBJ whole genome shotgun (WGS) entry which is preliminary data.</text>
</comment>
<dbReference type="InterPro" id="IPR010982">
    <property type="entry name" value="Lambda_DNA-bd_dom_sf"/>
</dbReference>
<dbReference type="SMART" id="SM00354">
    <property type="entry name" value="HTH_LACI"/>
    <property type="match status" value="1"/>
</dbReference>
<dbReference type="PROSITE" id="PS50932">
    <property type="entry name" value="HTH_LACI_2"/>
    <property type="match status" value="1"/>
</dbReference>
<dbReference type="Gene3D" id="1.10.260.40">
    <property type="entry name" value="lambda repressor-like DNA-binding domains"/>
    <property type="match status" value="1"/>
</dbReference>
<dbReference type="EMBL" id="WBJX01000002">
    <property type="protein sequence ID" value="KAB1638559.1"/>
    <property type="molecule type" value="Genomic_DNA"/>
</dbReference>
<evidence type="ECO:0000259" key="5">
    <source>
        <dbReference type="PROSITE" id="PS50932"/>
    </source>
</evidence>
<reference evidence="6 7" key="1">
    <citation type="submission" date="2019-09" db="EMBL/GenBank/DDBJ databases">
        <title>Phylogeny of genus Pseudoclavibacter and closely related genus.</title>
        <authorList>
            <person name="Li Y."/>
        </authorList>
    </citation>
    <scope>NUCLEOTIDE SEQUENCE [LARGE SCALE GENOMIC DNA]</scope>
    <source>
        <strain evidence="6 7">THG-MD12</strain>
    </source>
</reference>
<dbReference type="OrthoDB" id="9785139at2"/>
<dbReference type="GO" id="GO:0003700">
    <property type="term" value="F:DNA-binding transcription factor activity"/>
    <property type="evidence" value="ECO:0007669"/>
    <property type="project" value="TreeGrafter"/>
</dbReference>
<evidence type="ECO:0000256" key="1">
    <source>
        <dbReference type="ARBA" id="ARBA00022491"/>
    </source>
</evidence>
<dbReference type="InterPro" id="IPR046335">
    <property type="entry name" value="LacI/GalR-like_sensor"/>
</dbReference>
<dbReference type="RefSeq" id="WP_104253357.1">
    <property type="nucleotide sequence ID" value="NZ_CANKVH010000002.1"/>
</dbReference>
<keyword evidence="3" id="KW-0238">DNA-binding</keyword>
<dbReference type="SUPFAM" id="SSF53822">
    <property type="entry name" value="Periplasmic binding protein-like I"/>
    <property type="match status" value="1"/>
</dbReference>
<evidence type="ECO:0000256" key="3">
    <source>
        <dbReference type="ARBA" id="ARBA00023125"/>
    </source>
</evidence>
<dbReference type="Gene3D" id="3.40.50.2300">
    <property type="match status" value="2"/>
</dbReference>
<dbReference type="InterPro" id="IPR000843">
    <property type="entry name" value="HTH_LacI"/>
</dbReference>
<protein>
    <submittedName>
        <fullName evidence="6">LacI family transcriptional regulator</fullName>
    </submittedName>
</protein>
<dbReference type="CDD" id="cd01392">
    <property type="entry name" value="HTH_LacI"/>
    <property type="match status" value="1"/>
</dbReference>
<feature type="domain" description="HTH lacI-type" evidence="5">
    <location>
        <begin position="16"/>
        <end position="70"/>
    </location>
</feature>
<name>A0A7J5B3H7_9MICO</name>
<dbReference type="SUPFAM" id="SSF47413">
    <property type="entry name" value="lambda repressor-like DNA-binding domains"/>
    <property type="match status" value="1"/>
</dbReference>
<keyword evidence="2" id="KW-0805">Transcription regulation</keyword>
<dbReference type="Pfam" id="PF00356">
    <property type="entry name" value="LacI"/>
    <property type="match status" value="1"/>
</dbReference>
<dbReference type="Proteomes" id="UP000490386">
    <property type="component" value="Unassembled WGS sequence"/>
</dbReference>
<dbReference type="PANTHER" id="PTHR30146">
    <property type="entry name" value="LACI-RELATED TRANSCRIPTIONAL REPRESSOR"/>
    <property type="match status" value="1"/>
</dbReference>
<sequence length="348" mass="36609">MSEQQRDAVANPAKRPTIRDVAAVAGVSKSLVSLVYSDPEKVSEARKGRVLAAAEELGFRPNLLARSLATNMSDFIGILVADPVNPVFAEIIDAASLEFDRAGRRGLMTTAVLPQSGTVRLLNEGTIATLSDLRPRSVLIAGSLPDVTSLGSLAEDRPVVVASGLAEGLPSAGSVRTDDRKGLALLIEHLTSLGHSDIAHLGGMTAVGRSRADAYEEAMTRHGLARHVHVQDSDFTELGGYVAATSLLSRENRPTAIIAANDLAALGVQRALDERGLTPEDVALTGYDNSFLASIAGVSLTSVDPHNGVIGREAARWLIEAEAGNDSLPHELLIEPRLVVRRSSGSGI</sequence>
<evidence type="ECO:0000256" key="4">
    <source>
        <dbReference type="ARBA" id="ARBA00023163"/>
    </source>
</evidence>
<dbReference type="InterPro" id="IPR028082">
    <property type="entry name" value="Peripla_BP_I"/>
</dbReference>
<evidence type="ECO:0000313" key="7">
    <source>
        <dbReference type="Proteomes" id="UP000490386"/>
    </source>
</evidence>
<dbReference type="CDD" id="cd06267">
    <property type="entry name" value="PBP1_LacI_sugar_binding-like"/>
    <property type="match status" value="1"/>
</dbReference>